<evidence type="ECO:0000259" key="1">
    <source>
        <dbReference type="Pfam" id="PF24607"/>
    </source>
</evidence>
<accession>R4M229</accession>
<name>R4M229_MYCTX</name>
<feature type="domain" description="Arabinofuranosyltransferase D third carbohydrate binding module" evidence="1">
    <location>
        <begin position="5"/>
        <end position="47"/>
    </location>
</feature>
<organism evidence="2 3">
    <name type="scientific">Mycobacterium tuberculosis CAS/NITR204</name>
    <dbReference type="NCBI Taxonomy" id="1310114"/>
    <lineage>
        <taxon>Bacteria</taxon>
        <taxon>Bacillati</taxon>
        <taxon>Actinomycetota</taxon>
        <taxon>Actinomycetes</taxon>
        <taxon>Mycobacteriales</taxon>
        <taxon>Mycobacteriaceae</taxon>
        <taxon>Mycobacterium</taxon>
        <taxon>Mycobacterium tuberculosis complex</taxon>
    </lineage>
</organism>
<sequence length="51" mass="5282">MIAAPSTTRASGDSDLVDILGSAYAAADGDPATAWTAPQRVVQHKTPEPWS</sequence>
<reference evidence="2 3" key="1">
    <citation type="journal article" date="2013" name="Genome Announc.">
        <title>Whole-Genome Sequences of Four Clinical Isolates of Mycobacterium tuberculosis from Tamil Nadu, South India.</title>
        <authorList>
            <person name="Narayanan S."/>
            <person name="Deshpande U."/>
        </authorList>
    </citation>
    <scope>NUCLEOTIDE SEQUENCE [LARGE SCALE GENOMIC DNA]</scope>
    <source>
        <strain evidence="2 3">CAS/NITR204</strain>
    </source>
</reference>
<dbReference type="EMBL" id="CP005386">
    <property type="protein sequence ID" value="AGL25699.1"/>
    <property type="molecule type" value="Genomic_DNA"/>
</dbReference>
<dbReference type="AlphaFoldDB" id="R4M229"/>
<keyword evidence="2" id="KW-0472">Membrane</keyword>
<dbReference type="HOGENOM" id="CLU_3101175_0_0_11"/>
<proteinExistence type="predicted"/>
<dbReference type="BioCyc" id="MTUB1310114:G13A2-245-MONOMER"/>
<keyword evidence="2" id="KW-0812">Transmembrane</keyword>
<dbReference type="PATRIC" id="fig|1310114.3.peg.348"/>
<dbReference type="KEGG" id="mtuc:J113_01645"/>
<gene>
    <name evidence="2" type="ORF">J113_01645</name>
</gene>
<protein>
    <submittedName>
        <fullName evidence="2">Transmembrane protein</fullName>
    </submittedName>
</protein>
<evidence type="ECO:0000313" key="3">
    <source>
        <dbReference type="Proteomes" id="UP000013548"/>
    </source>
</evidence>
<dbReference type="Pfam" id="PF24607">
    <property type="entry name" value="CBM_AftD"/>
    <property type="match status" value="1"/>
</dbReference>
<dbReference type="Proteomes" id="UP000013548">
    <property type="component" value="Chromosome"/>
</dbReference>
<dbReference type="InterPro" id="IPR056997">
    <property type="entry name" value="CBM_AftD"/>
</dbReference>
<evidence type="ECO:0000313" key="2">
    <source>
        <dbReference type="EMBL" id="AGL25699.1"/>
    </source>
</evidence>